<keyword evidence="1" id="KW-0812">Transmembrane</keyword>
<keyword evidence="4" id="KW-1185">Reference proteome</keyword>
<sequence>MSANENESVTEGTDKFAVGEEAIQRLVLPTAALVLSILYVNSVHGRISMLNLRYPYAVIGVLVLLTLGVYVQELRAIWRIRRNEDRPPFVDSITDRAHKWRKSIALAVFGFIYLWLVDFLGFFVSSTLLIASLMVVAGERDYRRVILITVTVLVVIRVFINFLNMSPPEGLFL</sequence>
<dbReference type="RefSeq" id="WP_092816729.1">
    <property type="nucleotide sequence ID" value="NZ_FNWU01000003.1"/>
</dbReference>
<dbReference type="Proteomes" id="UP000199215">
    <property type="component" value="Unassembled WGS sequence"/>
</dbReference>
<dbReference type="STRING" id="1267564.SAMN05192561_103160"/>
<evidence type="ECO:0000256" key="1">
    <source>
        <dbReference type="SAM" id="Phobius"/>
    </source>
</evidence>
<evidence type="ECO:0000259" key="2">
    <source>
        <dbReference type="Pfam" id="PF07331"/>
    </source>
</evidence>
<keyword evidence="1" id="KW-1133">Transmembrane helix</keyword>
<feature type="transmembrane region" description="Helical" evidence="1">
    <location>
        <begin position="52"/>
        <end position="71"/>
    </location>
</feature>
<proteinExistence type="predicted"/>
<organism evidence="3 4">
    <name type="scientific">Halopenitus malekzadehii</name>
    <dbReference type="NCBI Taxonomy" id="1267564"/>
    <lineage>
        <taxon>Archaea</taxon>
        <taxon>Methanobacteriati</taxon>
        <taxon>Methanobacteriota</taxon>
        <taxon>Stenosarchaea group</taxon>
        <taxon>Halobacteria</taxon>
        <taxon>Halobacteriales</taxon>
        <taxon>Haloferacaceae</taxon>
        <taxon>Halopenitus</taxon>
    </lineage>
</organism>
<protein>
    <submittedName>
        <fullName evidence="3">Tripartite tricarboxylate transporter TctB family protein</fullName>
    </submittedName>
</protein>
<gene>
    <name evidence="3" type="ORF">SAMN05192561_103160</name>
</gene>
<evidence type="ECO:0000313" key="3">
    <source>
        <dbReference type="EMBL" id="SEH50017.1"/>
    </source>
</evidence>
<keyword evidence="1" id="KW-0472">Membrane</keyword>
<feature type="transmembrane region" description="Helical" evidence="1">
    <location>
        <begin position="145"/>
        <end position="163"/>
    </location>
</feature>
<feature type="transmembrane region" description="Helical" evidence="1">
    <location>
        <begin position="22"/>
        <end position="40"/>
    </location>
</feature>
<dbReference type="OrthoDB" id="351157at2157"/>
<feature type="domain" description="DUF1468" evidence="2">
    <location>
        <begin position="53"/>
        <end position="166"/>
    </location>
</feature>
<evidence type="ECO:0000313" key="4">
    <source>
        <dbReference type="Proteomes" id="UP000199215"/>
    </source>
</evidence>
<dbReference type="Pfam" id="PF07331">
    <property type="entry name" value="TctB"/>
    <property type="match status" value="1"/>
</dbReference>
<dbReference type="InterPro" id="IPR009936">
    <property type="entry name" value="DUF1468"/>
</dbReference>
<reference evidence="3 4" key="1">
    <citation type="submission" date="2016-10" db="EMBL/GenBank/DDBJ databases">
        <authorList>
            <person name="de Groot N.N."/>
        </authorList>
    </citation>
    <scope>NUCLEOTIDE SEQUENCE [LARGE SCALE GENOMIC DNA]</scope>
    <source>
        <strain evidence="3 4">IBRC-M10418</strain>
    </source>
</reference>
<accession>A0A1H6IU43</accession>
<dbReference type="EMBL" id="FNWU01000003">
    <property type="protein sequence ID" value="SEH50017.1"/>
    <property type="molecule type" value="Genomic_DNA"/>
</dbReference>
<name>A0A1H6IU43_9EURY</name>
<feature type="transmembrane region" description="Helical" evidence="1">
    <location>
        <begin position="104"/>
        <end position="133"/>
    </location>
</feature>
<dbReference type="AlphaFoldDB" id="A0A1H6IU43"/>